<organism evidence="2 10">
    <name type="scientific">Escherichia coli</name>
    <dbReference type="NCBI Taxonomy" id="562"/>
    <lineage>
        <taxon>Bacteria</taxon>
        <taxon>Pseudomonadati</taxon>
        <taxon>Pseudomonadota</taxon>
        <taxon>Gammaproteobacteria</taxon>
        <taxon>Enterobacterales</taxon>
        <taxon>Enterobacteriaceae</taxon>
        <taxon>Escherichia</taxon>
    </lineage>
</organism>
<evidence type="ECO:0000313" key="9">
    <source>
        <dbReference type="Proteomes" id="UP000471490"/>
    </source>
</evidence>
<evidence type="ECO:0000313" key="6">
    <source>
        <dbReference type="Proteomes" id="UP000197270"/>
    </source>
</evidence>
<dbReference type="EMBL" id="QEMT01000080">
    <property type="protein sequence ID" value="PWH54623.1"/>
    <property type="molecule type" value="Genomic_DNA"/>
</dbReference>
<reference evidence="3 9" key="5">
    <citation type="journal article" date="2020" name="Int. J. Nanomedicine">
        <title>Consequences Of Long-Term Bacteria's Exposure To Silver Nanoformulations With Different PhysicoChemical Properties.</title>
        <authorList>
            <person name="Kedziora A."/>
            <person name="Wernecki M."/>
            <person name="Korzekwa K."/>
            <person name="Speruda M."/>
            <person name="Gerasymchuk Y."/>
            <person name="Lukowiak A."/>
            <person name="Bugla-Ploskonska G."/>
        </authorList>
    </citation>
    <scope>NUCLEOTIDE SEQUENCE [LARGE SCALE GENOMIC DNA]</scope>
    <source>
        <strain evidence="3 9">ATCC 11230</strain>
    </source>
</reference>
<protein>
    <submittedName>
        <fullName evidence="2">Killer suppression protein HigA</fullName>
    </submittedName>
</protein>
<evidence type="ECO:0000313" key="4">
    <source>
        <dbReference type="EMBL" id="OWW55654.1"/>
    </source>
</evidence>
<evidence type="ECO:0000313" key="10">
    <source>
        <dbReference type="Proteomes" id="UP000532204"/>
    </source>
</evidence>
<reference evidence="5 8" key="3">
    <citation type="submission" date="2018-04" db="EMBL/GenBank/DDBJ databases">
        <title>Draft Genomic Sequencing Of Potential Extraintestinal Pathogenic Escherichia coli B8S56 Isolated from Retail Chicken Skin.</title>
        <authorList>
            <person name="Xu A."/>
            <person name="Tilman S."/>
            <person name="Wisser-Parker K."/>
            <person name="Scullen O.J."/>
            <person name="Sommers C."/>
        </authorList>
    </citation>
    <scope>NUCLEOTIDE SEQUENCE [LARGE SCALE GENOMIC DNA]</scope>
    <source>
        <strain evidence="5 8">B8S56</strain>
    </source>
</reference>
<dbReference type="Proteomes" id="UP000532204">
    <property type="component" value="Unassembled WGS sequence"/>
</dbReference>
<proteinExistence type="predicted"/>
<dbReference type="EMBL" id="AASEBA010000055">
    <property type="protein sequence ID" value="EFC9751793.1"/>
    <property type="molecule type" value="Genomic_DNA"/>
</dbReference>
<evidence type="ECO:0000313" key="1">
    <source>
        <dbReference type="EMBL" id="ATP25956.1"/>
    </source>
</evidence>
<reference evidence="4 6" key="1">
    <citation type="submission" date="2017-05" db="EMBL/GenBank/DDBJ databases">
        <title>Sequencing of Escherichia coli that cause persistent and transient Mastitis.</title>
        <authorList>
            <person name="Thacker T.C."/>
            <person name="Lippolis J.D."/>
            <person name="Brunelle B.W."/>
            <person name="Casey T.A."/>
            <person name="Reinhardt T.A."/>
            <person name="Sacco R.E."/>
            <person name="Holman D.B."/>
        </authorList>
    </citation>
    <scope>NUCLEOTIDE SEQUENCE [LARGE SCALE GENOMIC DNA]</scope>
    <source>
        <strain evidence="4 6">ECA-B</strain>
    </source>
</reference>
<dbReference type="AlphaFoldDB" id="A0A0A6S7R1"/>
<evidence type="ECO:0000313" key="3">
    <source>
        <dbReference type="EMBL" id="NDR95106.1"/>
    </source>
</evidence>
<evidence type="ECO:0000313" key="8">
    <source>
        <dbReference type="Proteomes" id="UP000245761"/>
    </source>
</evidence>
<gene>
    <name evidence="4" type="ORF">CCS08_09520</name>
    <name evidence="1" type="ORF">CQ842_21355</name>
    <name evidence="5" type="ORF">DD762_25915</name>
    <name evidence="2" type="ORF">E6D34_21545</name>
    <name evidence="3" type="ORF">FPI65_28475</name>
</gene>
<dbReference type="EMBL" id="VLTB01000480">
    <property type="protein sequence ID" value="NDR95106.1"/>
    <property type="molecule type" value="Genomic_DNA"/>
</dbReference>
<dbReference type="EMBL" id="CP024092">
    <property type="protein sequence ID" value="ATP25956.1"/>
    <property type="molecule type" value="Genomic_DNA"/>
</dbReference>
<reference evidence="2 10" key="4">
    <citation type="submission" date="2019-05" db="EMBL/GenBank/DDBJ databases">
        <authorList>
            <consortium name="NARMS: The National Antimicrobial Resistance Monitoring System"/>
        </authorList>
    </citation>
    <scope>NUCLEOTIDE SEQUENCE [LARGE SCALE GENOMIC DNA]</scope>
    <source>
        <strain evidence="2 10">CVM N18EC122</strain>
    </source>
</reference>
<dbReference type="Proteomes" id="UP000471490">
    <property type="component" value="Unassembled WGS sequence"/>
</dbReference>
<dbReference type="EMBL" id="NHTF01000025">
    <property type="protein sequence ID" value="OWW55654.1"/>
    <property type="molecule type" value="Genomic_DNA"/>
</dbReference>
<reference evidence="1 7" key="2">
    <citation type="submission" date="2017-10" db="EMBL/GenBank/DDBJ databases">
        <title>Genome and in vitro analysis of Escherichia coli resistant to antibiotic.</title>
        <authorList>
            <person name="Pereira U.P."/>
            <person name="Facimoto C.T."/>
            <person name="Campos P.A."/>
            <person name="Araujo B.F."/>
            <person name="Royer S."/>
            <person name="Goncalves I.R."/>
            <person name="Ferreira M.L."/>
            <person name="Gontijo P."/>
            <person name="Ribas R.M."/>
        </authorList>
    </citation>
    <scope>NUCLEOTIDE SEQUENCE [LARGE SCALE GENOMIC DNA]</scope>
    <source>
        <strain evidence="1 7">UFU_EC98</strain>
    </source>
</reference>
<evidence type="ECO:0000313" key="2">
    <source>
        <dbReference type="EMBL" id="EFC9751793.1"/>
    </source>
</evidence>
<name>A0A0A6S7R1_ECOLX</name>
<evidence type="ECO:0000313" key="5">
    <source>
        <dbReference type="EMBL" id="PWH54623.1"/>
    </source>
</evidence>
<sequence>MFITFQSKKLRTICESMHEANEIFGDKVASRLRSRLSDLSVTDNILLLPVGSPEVCFEDGEECITITILGDVKMGFVCGNTVQPKNQDNTINWSRVSRIRLVFIGDVK</sequence>
<dbReference type="Proteomes" id="UP000245761">
    <property type="component" value="Unassembled WGS sequence"/>
</dbReference>
<evidence type="ECO:0000313" key="7">
    <source>
        <dbReference type="Proteomes" id="UP000225264"/>
    </source>
</evidence>
<dbReference type="Proteomes" id="UP000197270">
    <property type="component" value="Unassembled WGS sequence"/>
</dbReference>
<accession>A0A0A6S7R1</accession>